<dbReference type="InterPro" id="IPR043968">
    <property type="entry name" value="SGNH"/>
</dbReference>
<sequence>MKYKKQIDGLRALAVMSVIFFHADVIGFAGGYVGVDIFFVISGYLITSLILQQMQDRTFSLSAFWERRARRILPALFFVIFCCLPVAWIFLLPYDMQRFSGALITIPFFLQNFYFWRNNTYFEPSTDFSPLVHTWSLAVEEQYYLLFPFFLLWTRRCKKTTLLWLILFIALIGLLMLQSVFVEKLSFKFFMLPTRGWEILIGAAVACYALDSNNKNELSIRSAELLSAAGLLLILYSIISFDKNTVFPGWATLVPTLGTGLILLGVEQRTFVSRLFELKPLTAIGLVSYGAYLWHQPLLAFSRHISVDEPSRFVTSLLALASLIFGWVSYKFVEQPFRRQGLISTKGLVIVVLCSSLGLVVFGASGVLTKGFENRFSTQQKELWSYTNYDVGALWRVGQCFLQPEQSYHSFGKDCAGVGDGKPLRAMVWGDSNAAALYPGLKHQFEHVAQYSASGCPPVLSINQTWRPFCKDINRYVFEQIKTLRPERLILFANWILYKDIDMAGELAATLDAIKKELPSTAIEVIGGVPQWYPSLPVYLLKRGLYIDQISAVVNTGLSPIIELDQALATMSETRKVRFHSALDALCNRHACQVATQYQNKQVLTTWDYEHLTEGGSVNLVQKLFGKNR</sequence>
<dbReference type="InterPro" id="IPR050879">
    <property type="entry name" value="Acyltransferase_3"/>
</dbReference>
<keyword evidence="5" id="KW-1185">Reference proteome</keyword>
<dbReference type="RefSeq" id="WP_259660531.1">
    <property type="nucleotide sequence ID" value="NZ_JAHXRI010000006.1"/>
</dbReference>
<keyword evidence="4" id="KW-0012">Acyltransferase</keyword>
<name>A0A953T294_9BURK</name>
<feature type="transmembrane region" description="Helical" evidence="1">
    <location>
        <begin position="98"/>
        <end position="116"/>
    </location>
</feature>
<keyword evidence="1" id="KW-0472">Membrane</keyword>
<dbReference type="EMBL" id="JAHXRI010000006">
    <property type="protein sequence ID" value="MBZ1350135.1"/>
    <property type="molecule type" value="Genomic_DNA"/>
</dbReference>
<feature type="transmembrane region" description="Helical" evidence="1">
    <location>
        <begin position="278"/>
        <end position="294"/>
    </location>
</feature>
<proteinExistence type="predicted"/>
<dbReference type="Pfam" id="PF19040">
    <property type="entry name" value="SGNH"/>
    <property type="match status" value="1"/>
</dbReference>
<keyword evidence="4" id="KW-0808">Transferase</keyword>
<feature type="transmembrane region" description="Helical" evidence="1">
    <location>
        <begin position="194"/>
        <end position="211"/>
    </location>
</feature>
<feature type="transmembrane region" description="Helical" evidence="1">
    <location>
        <begin position="314"/>
        <end position="333"/>
    </location>
</feature>
<dbReference type="InterPro" id="IPR002656">
    <property type="entry name" value="Acyl_transf_3_dom"/>
</dbReference>
<feature type="transmembrane region" description="Helical" evidence="1">
    <location>
        <begin position="345"/>
        <end position="368"/>
    </location>
</feature>
<feature type="domain" description="SGNH" evidence="3">
    <location>
        <begin position="413"/>
        <end position="621"/>
    </location>
</feature>
<evidence type="ECO:0000313" key="4">
    <source>
        <dbReference type="EMBL" id="MBZ1350135.1"/>
    </source>
</evidence>
<feature type="transmembrane region" description="Helical" evidence="1">
    <location>
        <begin position="72"/>
        <end position="92"/>
    </location>
</feature>
<comment type="caution">
    <text evidence="4">The sequence shown here is derived from an EMBL/GenBank/DDBJ whole genome shotgun (WGS) entry which is preliminary data.</text>
</comment>
<evidence type="ECO:0000259" key="2">
    <source>
        <dbReference type="Pfam" id="PF01757"/>
    </source>
</evidence>
<dbReference type="Proteomes" id="UP000739565">
    <property type="component" value="Unassembled WGS sequence"/>
</dbReference>
<feature type="domain" description="Acyltransferase 3" evidence="2">
    <location>
        <begin position="6"/>
        <end position="329"/>
    </location>
</feature>
<accession>A0A953T294</accession>
<dbReference type="AlphaFoldDB" id="A0A953T294"/>
<feature type="transmembrane region" description="Helical" evidence="1">
    <location>
        <begin position="162"/>
        <end position="182"/>
    </location>
</feature>
<dbReference type="PANTHER" id="PTHR23028:SF53">
    <property type="entry name" value="ACYL_TRANSF_3 DOMAIN-CONTAINING PROTEIN"/>
    <property type="match status" value="1"/>
</dbReference>
<dbReference type="Pfam" id="PF01757">
    <property type="entry name" value="Acyl_transf_3"/>
    <property type="match status" value="1"/>
</dbReference>
<evidence type="ECO:0000259" key="3">
    <source>
        <dbReference type="Pfam" id="PF19040"/>
    </source>
</evidence>
<keyword evidence="1" id="KW-0812">Transmembrane</keyword>
<evidence type="ECO:0000256" key="1">
    <source>
        <dbReference type="SAM" id="Phobius"/>
    </source>
</evidence>
<dbReference type="PANTHER" id="PTHR23028">
    <property type="entry name" value="ACETYLTRANSFERASE"/>
    <property type="match status" value="1"/>
</dbReference>
<evidence type="ECO:0000313" key="5">
    <source>
        <dbReference type="Proteomes" id="UP000739565"/>
    </source>
</evidence>
<protein>
    <submittedName>
        <fullName evidence="4">Acyltransferase</fullName>
    </submittedName>
</protein>
<feature type="transmembrane region" description="Helical" evidence="1">
    <location>
        <begin position="223"/>
        <end position="241"/>
    </location>
</feature>
<dbReference type="GO" id="GO:0016020">
    <property type="term" value="C:membrane"/>
    <property type="evidence" value="ECO:0007669"/>
    <property type="project" value="TreeGrafter"/>
</dbReference>
<dbReference type="GO" id="GO:0016747">
    <property type="term" value="F:acyltransferase activity, transferring groups other than amino-acyl groups"/>
    <property type="evidence" value="ECO:0007669"/>
    <property type="project" value="InterPro"/>
</dbReference>
<reference evidence="4" key="1">
    <citation type="submission" date="2021-07" db="EMBL/GenBank/DDBJ databases">
        <title>New genus and species of the family Alcaligenaceae.</title>
        <authorList>
            <person name="Hahn M.W."/>
        </authorList>
    </citation>
    <scope>NUCLEOTIDE SEQUENCE</scope>
    <source>
        <strain evidence="4">LF4-65</strain>
    </source>
</reference>
<gene>
    <name evidence="4" type="ORF">KZZ10_05710</name>
</gene>
<feature type="transmembrane region" description="Helical" evidence="1">
    <location>
        <begin position="247"/>
        <end position="266"/>
    </location>
</feature>
<keyword evidence="1" id="KW-1133">Transmembrane helix</keyword>
<dbReference type="GO" id="GO:0009103">
    <property type="term" value="P:lipopolysaccharide biosynthetic process"/>
    <property type="evidence" value="ECO:0007669"/>
    <property type="project" value="TreeGrafter"/>
</dbReference>
<feature type="transmembrane region" description="Helical" evidence="1">
    <location>
        <begin position="12"/>
        <end position="29"/>
    </location>
</feature>
<organism evidence="4 5">
    <name type="scientific">Zwartia hollandica</name>
    <dbReference type="NCBI Taxonomy" id="324606"/>
    <lineage>
        <taxon>Bacteria</taxon>
        <taxon>Pseudomonadati</taxon>
        <taxon>Pseudomonadota</taxon>
        <taxon>Betaproteobacteria</taxon>
        <taxon>Burkholderiales</taxon>
        <taxon>Alcaligenaceae</taxon>
        <taxon>Zwartia</taxon>
    </lineage>
</organism>